<feature type="compositionally biased region" description="Acidic residues" evidence="1">
    <location>
        <begin position="439"/>
        <end position="469"/>
    </location>
</feature>
<dbReference type="OMA" id="HAPLCKG"/>
<sequence>MASEQADITVLGRDRIDLFRLKTKETSFLQGIESGPMLLCKFLSQQSRKLKIKTKFRDLEQPQSSDGEEVGTILSFADLSPANNEYNVLSRQSYHTILPQSSININVSHKEKPEKISPGNRILTPFLVIDDPEGEILSTEQNRQLHLKHLVIILDADDLRDDGIPISRNLSWEKTATHTVELFKSAKLLGDTKTKIQWIIRFSQAGVVVLKEGPKPQNEIYFDSENGEGDVIGPRSIPRSAVKAAFLSGFIFSMVAQRKQRTQRNKRLKYKLMPAIKRGLCSIHSLGRKKFPDLKNFAKLSLQYPKLKPKMKSGPYLGRATIPSNKQKWSILQQSEEQGNTANQTLENNIFNLATRIVNSGIKKTLKSVPIVKFGEIVAADRSTIENFHTISNKIEEYLQDDSKKPLSIGVFGAPGSGKSYGIKQIIRKVTRKNSVEDPSGDSEGETEEETDEDIVDESDGAADEESVEETNGVSGITFNGVSQKYPEMYYNLSQFLDYSNLVVAFQKVRDKIVSDQVPIVYFDEFDTTLGGELGWLKYFLAPMQDGTFFDHGDNRPIGKAIFIFIGGTAHTYEAFKKDNIQIIPSAGSATDISEITHQRMAQQQMTQQKVTQALTEALQEMADAQKAHQNSEDAEQQMAKAKRRLASAQQHIAEAEQELATQHNQDRRGSDQSHAATHSFNTALQNIEAARASKADRAVKKPDFVSRLQGHLDIPGYDKLPGDEPVYMIRRAIIIHSKSRQKGFAGVEHDVLSGLLKVKKYKHGARSIEAIIDGSSTTGNKNKLDRGALPDDLLDQNLNLNEFDGLVKGYPTNDRTKVKKRSSYELNDSSDEHEGPIGERNKENKKSRSKGCNPSRMQYPSIL</sequence>
<organism evidence="2 3">
    <name type="scientific">Aspergillus aculeatus (strain ATCC 16872 / CBS 172.66 / WB 5094)</name>
    <dbReference type="NCBI Taxonomy" id="690307"/>
    <lineage>
        <taxon>Eukaryota</taxon>
        <taxon>Fungi</taxon>
        <taxon>Dikarya</taxon>
        <taxon>Ascomycota</taxon>
        <taxon>Pezizomycotina</taxon>
        <taxon>Eurotiomycetes</taxon>
        <taxon>Eurotiomycetidae</taxon>
        <taxon>Eurotiales</taxon>
        <taxon>Aspergillaceae</taxon>
        <taxon>Aspergillus</taxon>
        <taxon>Aspergillus subgen. Circumdati</taxon>
    </lineage>
</organism>
<dbReference type="InterPro" id="IPR027417">
    <property type="entry name" value="P-loop_NTPase"/>
</dbReference>
<evidence type="ECO:0000256" key="1">
    <source>
        <dbReference type="SAM" id="MobiDB-lite"/>
    </source>
</evidence>
<feature type="region of interest" description="Disordered" evidence="1">
    <location>
        <begin position="432"/>
        <end position="475"/>
    </location>
</feature>
<feature type="compositionally biased region" description="Basic and acidic residues" evidence="1">
    <location>
        <begin position="831"/>
        <end position="847"/>
    </location>
</feature>
<dbReference type="SUPFAM" id="SSF52540">
    <property type="entry name" value="P-loop containing nucleoside triphosphate hydrolases"/>
    <property type="match status" value="1"/>
</dbReference>
<dbReference type="RefSeq" id="XP_020053035.1">
    <property type="nucleotide sequence ID" value="XM_020203904.1"/>
</dbReference>
<protein>
    <recommendedName>
        <fullName evidence="4">ATPase AAA-type core domain-containing protein</fullName>
    </recommendedName>
</protein>
<dbReference type="OrthoDB" id="5305673at2759"/>
<gene>
    <name evidence="2" type="ORF">ASPACDRAFT_63586</name>
</gene>
<accession>A0A1L9WKK4</accession>
<keyword evidence="3" id="KW-1185">Reference proteome</keyword>
<evidence type="ECO:0000313" key="3">
    <source>
        <dbReference type="Proteomes" id="UP000184546"/>
    </source>
</evidence>
<dbReference type="AlphaFoldDB" id="A0A1L9WKK4"/>
<dbReference type="GeneID" id="30977718"/>
<dbReference type="EMBL" id="KV878985">
    <property type="protein sequence ID" value="OJJ96695.1"/>
    <property type="molecule type" value="Genomic_DNA"/>
</dbReference>
<proteinExistence type="predicted"/>
<dbReference type="STRING" id="690307.A0A1L9WKK4"/>
<feature type="region of interest" description="Disordered" evidence="1">
    <location>
        <begin position="622"/>
        <end position="653"/>
    </location>
</feature>
<dbReference type="Proteomes" id="UP000184546">
    <property type="component" value="Unassembled WGS sequence"/>
</dbReference>
<dbReference type="VEuPathDB" id="FungiDB:ASPACDRAFT_63586"/>
<name>A0A1L9WKK4_ASPA1</name>
<feature type="compositionally biased region" description="Polar residues" evidence="1">
    <location>
        <begin position="851"/>
        <end position="864"/>
    </location>
</feature>
<evidence type="ECO:0000313" key="2">
    <source>
        <dbReference type="EMBL" id="OJJ96695.1"/>
    </source>
</evidence>
<reference evidence="3" key="1">
    <citation type="journal article" date="2017" name="Genome Biol.">
        <title>Comparative genomics reveals high biological diversity and specific adaptations in the industrially and medically important fungal genus Aspergillus.</title>
        <authorList>
            <person name="de Vries R.P."/>
            <person name="Riley R."/>
            <person name="Wiebenga A."/>
            <person name="Aguilar-Osorio G."/>
            <person name="Amillis S."/>
            <person name="Uchima C.A."/>
            <person name="Anderluh G."/>
            <person name="Asadollahi M."/>
            <person name="Askin M."/>
            <person name="Barry K."/>
            <person name="Battaglia E."/>
            <person name="Bayram O."/>
            <person name="Benocci T."/>
            <person name="Braus-Stromeyer S.A."/>
            <person name="Caldana C."/>
            <person name="Canovas D."/>
            <person name="Cerqueira G.C."/>
            <person name="Chen F."/>
            <person name="Chen W."/>
            <person name="Choi C."/>
            <person name="Clum A."/>
            <person name="Dos Santos R.A."/>
            <person name="Damasio A.R."/>
            <person name="Diallinas G."/>
            <person name="Emri T."/>
            <person name="Fekete E."/>
            <person name="Flipphi M."/>
            <person name="Freyberg S."/>
            <person name="Gallo A."/>
            <person name="Gournas C."/>
            <person name="Habgood R."/>
            <person name="Hainaut M."/>
            <person name="Harispe M.L."/>
            <person name="Henrissat B."/>
            <person name="Hilden K.S."/>
            <person name="Hope R."/>
            <person name="Hossain A."/>
            <person name="Karabika E."/>
            <person name="Karaffa L."/>
            <person name="Karanyi Z."/>
            <person name="Krasevec N."/>
            <person name="Kuo A."/>
            <person name="Kusch H."/>
            <person name="LaButti K."/>
            <person name="Lagendijk E.L."/>
            <person name="Lapidus A."/>
            <person name="Levasseur A."/>
            <person name="Lindquist E."/>
            <person name="Lipzen A."/>
            <person name="Logrieco A.F."/>
            <person name="MacCabe A."/>
            <person name="Maekelae M.R."/>
            <person name="Malavazi I."/>
            <person name="Melin P."/>
            <person name="Meyer V."/>
            <person name="Mielnichuk N."/>
            <person name="Miskei M."/>
            <person name="Molnar A.P."/>
            <person name="Mule G."/>
            <person name="Ngan C.Y."/>
            <person name="Orejas M."/>
            <person name="Orosz E."/>
            <person name="Ouedraogo J.P."/>
            <person name="Overkamp K.M."/>
            <person name="Park H.-S."/>
            <person name="Perrone G."/>
            <person name="Piumi F."/>
            <person name="Punt P.J."/>
            <person name="Ram A.F."/>
            <person name="Ramon A."/>
            <person name="Rauscher S."/>
            <person name="Record E."/>
            <person name="Riano-Pachon D.M."/>
            <person name="Robert V."/>
            <person name="Roehrig J."/>
            <person name="Ruller R."/>
            <person name="Salamov A."/>
            <person name="Salih N.S."/>
            <person name="Samson R.A."/>
            <person name="Sandor E."/>
            <person name="Sanguinetti M."/>
            <person name="Schuetze T."/>
            <person name="Sepcic K."/>
            <person name="Shelest E."/>
            <person name="Sherlock G."/>
            <person name="Sophianopoulou V."/>
            <person name="Squina F.M."/>
            <person name="Sun H."/>
            <person name="Susca A."/>
            <person name="Todd R.B."/>
            <person name="Tsang A."/>
            <person name="Unkles S.E."/>
            <person name="van de Wiele N."/>
            <person name="van Rossen-Uffink D."/>
            <person name="Oliveira J.V."/>
            <person name="Vesth T.C."/>
            <person name="Visser J."/>
            <person name="Yu J.-H."/>
            <person name="Zhou M."/>
            <person name="Andersen M.R."/>
            <person name="Archer D.B."/>
            <person name="Baker S.E."/>
            <person name="Benoit I."/>
            <person name="Brakhage A.A."/>
            <person name="Braus G.H."/>
            <person name="Fischer R."/>
            <person name="Frisvad J.C."/>
            <person name="Goldman G.H."/>
            <person name="Houbraken J."/>
            <person name="Oakley B."/>
            <person name="Pocsi I."/>
            <person name="Scazzocchio C."/>
            <person name="Seiboth B."/>
            <person name="vanKuyk P.A."/>
            <person name="Wortman J."/>
            <person name="Dyer P.S."/>
            <person name="Grigoriev I.V."/>
        </authorList>
    </citation>
    <scope>NUCLEOTIDE SEQUENCE [LARGE SCALE GENOMIC DNA]</scope>
    <source>
        <strain evidence="3">ATCC 16872 / CBS 172.66 / WB 5094</strain>
    </source>
</reference>
<feature type="region of interest" description="Disordered" evidence="1">
    <location>
        <begin position="810"/>
        <end position="864"/>
    </location>
</feature>
<evidence type="ECO:0008006" key="4">
    <source>
        <dbReference type="Google" id="ProtNLM"/>
    </source>
</evidence>